<dbReference type="EMBL" id="NBNE01000660">
    <property type="protein sequence ID" value="OWZ17986.1"/>
    <property type="molecule type" value="Genomic_DNA"/>
</dbReference>
<keyword evidence="2" id="KW-1185">Reference proteome</keyword>
<reference evidence="2" key="1">
    <citation type="submission" date="2017-03" db="EMBL/GenBank/DDBJ databases">
        <title>Phytopthora megakarya and P. palmivora, two closely related causual agents of cacao black pod achieved similar genome size and gene model numbers by different mechanisms.</title>
        <authorList>
            <person name="Ali S."/>
            <person name="Shao J."/>
            <person name="Larry D.J."/>
            <person name="Kronmiller B."/>
            <person name="Shen D."/>
            <person name="Strem M.D."/>
            <person name="Melnick R.L."/>
            <person name="Guiltinan M.J."/>
            <person name="Tyler B.M."/>
            <person name="Meinhardt L.W."/>
            <person name="Bailey B.A."/>
        </authorList>
    </citation>
    <scope>NUCLEOTIDE SEQUENCE [LARGE SCALE GENOMIC DNA]</scope>
    <source>
        <strain evidence="2">zdho120</strain>
    </source>
</reference>
<sequence>MEKAVPDENGASRCVFKEEAIGSEVVIQEKLSSRMNGWSKPLGPSRRYPDDRTLRDLMKTDTPCAGKVVLLAGDFHQILHVIP</sequence>
<proteinExistence type="predicted"/>
<name>A0A225WJT6_9STRA</name>
<dbReference type="OrthoDB" id="5854156at2759"/>
<comment type="caution">
    <text evidence="1">The sequence shown here is derived from an EMBL/GenBank/DDBJ whole genome shotgun (WGS) entry which is preliminary data.</text>
</comment>
<dbReference type="Proteomes" id="UP000198211">
    <property type="component" value="Unassembled WGS sequence"/>
</dbReference>
<accession>A0A225WJT6</accession>
<evidence type="ECO:0000313" key="2">
    <source>
        <dbReference type="Proteomes" id="UP000198211"/>
    </source>
</evidence>
<evidence type="ECO:0000313" key="1">
    <source>
        <dbReference type="EMBL" id="OWZ17986.1"/>
    </source>
</evidence>
<protein>
    <submittedName>
        <fullName evidence="1">Uncharacterized protein</fullName>
    </submittedName>
</protein>
<organism evidence="1 2">
    <name type="scientific">Phytophthora megakarya</name>
    <dbReference type="NCBI Taxonomy" id="4795"/>
    <lineage>
        <taxon>Eukaryota</taxon>
        <taxon>Sar</taxon>
        <taxon>Stramenopiles</taxon>
        <taxon>Oomycota</taxon>
        <taxon>Peronosporomycetes</taxon>
        <taxon>Peronosporales</taxon>
        <taxon>Peronosporaceae</taxon>
        <taxon>Phytophthora</taxon>
    </lineage>
</organism>
<gene>
    <name evidence="1" type="ORF">PHMEG_0007999</name>
</gene>
<dbReference type="AlphaFoldDB" id="A0A225WJT6"/>